<sequence>MIKLTFCMYRLPHLTREQFQDYWENKHPLSAPANAVEVLGIRKYVQVFPLSEKENSPLREIRNGGNEFDGVAEIWIDDHETFKKQWNSGEGQKAFKAFLEDEKNFVDWDRSVCFLGEEKTVL</sequence>
<dbReference type="Pfam" id="PF07110">
    <property type="entry name" value="EthD"/>
    <property type="match status" value="1"/>
</dbReference>
<evidence type="ECO:0000313" key="2">
    <source>
        <dbReference type="EMBL" id="SVE45355.1"/>
    </source>
</evidence>
<dbReference type="NCBIfam" id="TIGR02118">
    <property type="entry name" value="EthD family reductase"/>
    <property type="match status" value="1"/>
</dbReference>
<dbReference type="InterPro" id="IPR009799">
    <property type="entry name" value="EthD_dom"/>
</dbReference>
<dbReference type="AlphaFoldDB" id="A0A383DM97"/>
<dbReference type="GO" id="GO:0016491">
    <property type="term" value="F:oxidoreductase activity"/>
    <property type="evidence" value="ECO:0007669"/>
    <property type="project" value="InterPro"/>
</dbReference>
<evidence type="ECO:0000259" key="1">
    <source>
        <dbReference type="Pfam" id="PF07110"/>
    </source>
</evidence>
<name>A0A383DM97_9ZZZZ</name>
<dbReference type="InterPro" id="IPR011008">
    <property type="entry name" value="Dimeric_a/b-barrel"/>
</dbReference>
<dbReference type="Gene3D" id="3.30.70.100">
    <property type="match status" value="1"/>
</dbReference>
<proteinExistence type="predicted"/>
<protein>
    <recommendedName>
        <fullName evidence="1">EthD domain-containing protein</fullName>
    </recommendedName>
</protein>
<accession>A0A383DM97</accession>
<dbReference type="SUPFAM" id="SSF54909">
    <property type="entry name" value="Dimeric alpha+beta barrel"/>
    <property type="match status" value="1"/>
</dbReference>
<organism evidence="2">
    <name type="scientific">marine metagenome</name>
    <dbReference type="NCBI Taxonomy" id="408172"/>
    <lineage>
        <taxon>unclassified sequences</taxon>
        <taxon>metagenomes</taxon>
        <taxon>ecological metagenomes</taxon>
    </lineage>
</organism>
<reference evidence="2" key="1">
    <citation type="submission" date="2018-05" db="EMBL/GenBank/DDBJ databases">
        <authorList>
            <person name="Lanie J.A."/>
            <person name="Ng W.-L."/>
            <person name="Kazmierczak K.M."/>
            <person name="Andrzejewski T.M."/>
            <person name="Davidsen T.M."/>
            <person name="Wayne K.J."/>
            <person name="Tettelin H."/>
            <person name="Glass J.I."/>
            <person name="Rusch D."/>
            <person name="Podicherti R."/>
            <person name="Tsui H.-C.T."/>
            <person name="Winkler M.E."/>
        </authorList>
    </citation>
    <scope>NUCLEOTIDE SEQUENCE</scope>
</reference>
<feature type="domain" description="EthD" evidence="1">
    <location>
        <begin position="12"/>
        <end position="107"/>
    </location>
</feature>
<gene>
    <name evidence="2" type="ORF">METZ01_LOCUS498209</name>
</gene>
<dbReference type="EMBL" id="UINC01218369">
    <property type="protein sequence ID" value="SVE45355.1"/>
    <property type="molecule type" value="Genomic_DNA"/>
</dbReference>